<reference evidence="7 8" key="1">
    <citation type="submission" date="2024-02" db="EMBL/GenBank/DDBJ databases">
        <title>A Gaetbulibacter species isolated from tidal flats and genomic insights of their niches.</title>
        <authorList>
            <person name="Ye Y."/>
        </authorList>
    </citation>
    <scope>NUCLEOTIDE SEQUENCE [LARGE SCALE GENOMIC DNA]</scope>
    <source>
        <strain evidence="7 8">KYW382</strain>
    </source>
</reference>
<feature type="transmembrane region" description="Helical" evidence="5">
    <location>
        <begin position="284"/>
        <end position="303"/>
    </location>
</feature>
<feature type="domain" description="ABC transmembrane type-1" evidence="6">
    <location>
        <begin position="22"/>
        <end position="304"/>
    </location>
</feature>
<protein>
    <submittedName>
        <fullName evidence="7">ABC transporter ATP-binding protein</fullName>
    </submittedName>
</protein>
<dbReference type="InterPro" id="IPR039421">
    <property type="entry name" value="Type_1_exporter"/>
</dbReference>
<dbReference type="InterPro" id="IPR036640">
    <property type="entry name" value="ABC1_TM_sf"/>
</dbReference>
<keyword evidence="8" id="KW-1185">Reference proteome</keyword>
<evidence type="ECO:0000256" key="5">
    <source>
        <dbReference type="SAM" id="Phobius"/>
    </source>
</evidence>
<evidence type="ECO:0000256" key="1">
    <source>
        <dbReference type="ARBA" id="ARBA00004651"/>
    </source>
</evidence>
<dbReference type="InterPro" id="IPR027417">
    <property type="entry name" value="P-loop_NTPase"/>
</dbReference>
<dbReference type="SUPFAM" id="SSF90123">
    <property type="entry name" value="ABC transporter transmembrane region"/>
    <property type="match status" value="1"/>
</dbReference>
<evidence type="ECO:0000259" key="6">
    <source>
        <dbReference type="PROSITE" id="PS50929"/>
    </source>
</evidence>
<dbReference type="Pfam" id="PF00005">
    <property type="entry name" value="ABC_tran"/>
    <property type="match status" value="1"/>
</dbReference>
<dbReference type="GO" id="GO:0005524">
    <property type="term" value="F:ATP binding"/>
    <property type="evidence" value="ECO:0007669"/>
    <property type="project" value="UniProtKB-KW"/>
</dbReference>
<keyword evidence="3 5" id="KW-1133">Transmembrane helix</keyword>
<dbReference type="PANTHER" id="PTHR43394:SF1">
    <property type="entry name" value="ATP-BINDING CASSETTE SUB-FAMILY B MEMBER 10, MITOCHONDRIAL"/>
    <property type="match status" value="1"/>
</dbReference>
<dbReference type="Proteomes" id="UP001610100">
    <property type="component" value="Unassembled WGS sequence"/>
</dbReference>
<dbReference type="RefSeq" id="WP_344739899.1">
    <property type="nucleotide sequence ID" value="NZ_BAABAY010000001.1"/>
</dbReference>
<dbReference type="SUPFAM" id="SSF52540">
    <property type="entry name" value="P-loop containing nucleoside triphosphate hydrolases"/>
    <property type="match status" value="1"/>
</dbReference>
<sequence length="536" mass="61506">MIFNAENNLIKQFIASRKSNTLLVLFLGLLSNLLTIIIPVSIGRYYQLVFHFKGYRTRFLGEFFYNLTDSVPRFLVVFLILILLRFAFYFGYQFTLKREGEIFIKQVKDYLFSHQLFIHNSIYKEKGIGKYLLRYSGDINSLKNLYIKGTISAFLDVVMIILALWWLYLLNVKGTTAIIVLSLFFYGGIYLLNKKVEESSIQKRNKTSGQLAFVSRALNSIIGVVLFNKQDLELKKYQKKSDSVKEAAISYNKWLILNKGFVYFSRYAILMVVLYIFYLDIQNGVLTGHGATLISFILLYITISPVVRRLFTLNTVYKIGNISVHKLHRIIALERETVEHGAVLKVRNPRVTIEDFSIRKSMPLFYRSEKMAYSPLVLPGGLEGIALIYAFGGVENDYKGSIQINGVDIRSYSLMSIRHNIAFLSRDIPLIGQTVYEAVSAFRAKRIRGKVEKQFLEIQALFPKVQPLGVDDSIGENGSKLSVMQYELLCLIRGLLLKKRIILADHFPSLEATYKRVIIDLLKAQKATVIHIDYKA</sequence>
<keyword evidence="2 5" id="KW-0812">Transmembrane</keyword>
<keyword evidence="7" id="KW-0067">ATP-binding</keyword>
<feature type="transmembrane region" description="Helical" evidence="5">
    <location>
        <begin position="74"/>
        <end position="92"/>
    </location>
</feature>
<dbReference type="InterPro" id="IPR011527">
    <property type="entry name" value="ABC1_TM_dom"/>
</dbReference>
<evidence type="ECO:0000313" key="7">
    <source>
        <dbReference type="EMBL" id="MFH6771052.1"/>
    </source>
</evidence>
<dbReference type="InterPro" id="IPR003439">
    <property type="entry name" value="ABC_transporter-like_ATP-bd"/>
</dbReference>
<evidence type="ECO:0000313" key="8">
    <source>
        <dbReference type="Proteomes" id="UP001610100"/>
    </source>
</evidence>
<comment type="subcellular location">
    <subcellularLocation>
        <location evidence="1">Cell membrane</location>
        <topology evidence="1">Multi-pass membrane protein</topology>
    </subcellularLocation>
</comment>
<dbReference type="PROSITE" id="PS50929">
    <property type="entry name" value="ABC_TM1F"/>
    <property type="match status" value="1"/>
</dbReference>
<comment type="caution">
    <text evidence="7">The sequence shown here is derived from an EMBL/GenBank/DDBJ whole genome shotgun (WGS) entry which is preliminary data.</text>
</comment>
<name>A0ABW7MW48_9FLAO</name>
<feature type="transmembrane region" description="Helical" evidence="5">
    <location>
        <begin position="21"/>
        <end position="42"/>
    </location>
</feature>
<dbReference type="EMBL" id="JBAWKB010000001">
    <property type="protein sequence ID" value="MFH6771052.1"/>
    <property type="molecule type" value="Genomic_DNA"/>
</dbReference>
<gene>
    <name evidence="7" type="ORF">V8G58_03825</name>
</gene>
<evidence type="ECO:0000256" key="3">
    <source>
        <dbReference type="ARBA" id="ARBA00022989"/>
    </source>
</evidence>
<accession>A0ABW7MW48</accession>
<evidence type="ECO:0000256" key="2">
    <source>
        <dbReference type="ARBA" id="ARBA00022692"/>
    </source>
</evidence>
<dbReference type="Pfam" id="PF00664">
    <property type="entry name" value="ABC_membrane"/>
    <property type="match status" value="1"/>
</dbReference>
<dbReference type="Gene3D" id="3.40.50.300">
    <property type="entry name" value="P-loop containing nucleotide triphosphate hydrolases"/>
    <property type="match status" value="1"/>
</dbReference>
<keyword evidence="7" id="KW-0547">Nucleotide-binding</keyword>
<organism evidence="7 8">
    <name type="scientific">Gaetbulibacter aestuarii</name>
    <dbReference type="NCBI Taxonomy" id="1502358"/>
    <lineage>
        <taxon>Bacteria</taxon>
        <taxon>Pseudomonadati</taxon>
        <taxon>Bacteroidota</taxon>
        <taxon>Flavobacteriia</taxon>
        <taxon>Flavobacteriales</taxon>
        <taxon>Flavobacteriaceae</taxon>
        <taxon>Gaetbulibacter</taxon>
    </lineage>
</organism>
<proteinExistence type="predicted"/>
<evidence type="ECO:0000256" key="4">
    <source>
        <dbReference type="ARBA" id="ARBA00023136"/>
    </source>
</evidence>
<dbReference type="PANTHER" id="PTHR43394">
    <property type="entry name" value="ATP-DEPENDENT PERMEASE MDL1, MITOCHONDRIAL"/>
    <property type="match status" value="1"/>
</dbReference>
<dbReference type="Gene3D" id="1.20.1560.10">
    <property type="entry name" value="ABC transporter type 1, transmembrane domain"/>
    <property type="match status" value="1"/>
</dbReference>
<feature type="transmembrane region" description="Helical" evidence="5">
    <location>
        <begin position="145"/>
        <end position="168"/>
    </location>
</feature>
<feature type="transmembrane region" description="Helical" evidence="5">
    <location>
        <begin position="174"/>
        <end position="193"/>
    </location>
</feature>
<keyword evidence="4 5" id="KW-0472">Membrane</keyword>
<feature type="transmembrane region" description="Helical" evidence="5">
    <location>
        <begin position="260"/>
        <end position="278"/>
    </location>
</feature>